<dbReference type="InterPro" id="IPR020845">
    <property type="entry name" value="AMP-binding_CS"/>
</dbReference>
<dbReference type="CDD" id="cd19545">
    <property type="entry name" value="FUM14_C_NRPS-like"/>
    <property type="match status" value="3"/>
</dbReference>
<dbReference type="OrthoDB" id="416786at2759"/>
<dbReference type="SMART" id="SM01294">
    <property type="entry name" value="PKS_PP_betabranch"/>
    <property type="match status" value="1"/>
</dbReference>
<dbReference type="SUPFAM" id="SSF52777">
    <property type="entry name" value="CoA-dependent acyltransferases"/>
    <property type="match status" value="10"/>
</dbReference>
<keyword evidence="2" id="KW-0597">Phosphoprotein</keyword>
<dbReference type="InterPro" id="IPR006162">
    <property type="entry name" value="Ppantetheine_attach_site"/>
</dbReference>
<dbReference type="GO" id="GO:0031177">
    <property type="term" value="F:phosphopantetheine binding"/>
    <property type="evidence" value="ECO:0007669"/>
    <property type="project" value="InterPro"/>
</dbReference>
<dbReference type="SUPFAM" id="SSF56801">
    <property type="entry name" value="Acetyl-CoA synthetase-like"/>
    <property type="match status" value="4"/>
</dbReference>
<feature type="domain" description="Carrier" evidence="5">
    <location>
        <begin position="6"/>
        <end position="84"/>
    </location>
</feature>
<feature type="domain" description="Carrier" evidence="5">
    <location>
        <begin position="4367"/>
        <end position="4443"/>
    </location>
</feature>
<dbReference type="NCBIfam" id="TIGR01733">
    <property type="entry name" value="AA-adenyl-dom"/>
    <property type="match status" value="3"/>
</dbReference>
<reference evidence="6 7" key="1">
    <citation type="journal article" date="2018" name="IMA Fungus">
        <title>IMA Genome-F 9: Draft genome sequence of Annulohypoxylon stygium, Aspergillus mulundensis, Berkeleyomyces basicola (syn. Thielaviopsis basicola), Ceratocystis smalleyi, two Cercospora beticola strains, Coleophoma cylindrospora, Fusarium fracticaudum, Phialophora cf. hyalina, and Morchella septimelata.</title>
        <authorList>
            <person name="Wingfield B.D."/>
            <person name="Bills G.F."/>
            <person name="Dong Y."/>
            <person name="Huang W."/>
            <person name="Nel W.J."/>
            <person name="Swalarsk-Parry B.S."/>
            <person name="Vaghefi N."/>
            <person name="Wilken P.M."/>
            <person name="An Z."/>
            <person name="de Beer Z.W."/>
            <person name="De Vos L."/>
            <person name="Chen L."/>
            <person name="Duong T.A."/>
            <person name="Gao Y."/>
            <person name="Hammerbacher A."/>
            <person name="Kikkert J.R."/>
            <person name="Li Y."/>
            <person name="Li H."/>
            <person name="Li K."/>
            <person name="Li Q."/>
            <person name="Liu X."/>
            <person name="Ma X."/>
            <person name="Naidoo K."/>
            <person name="Pethybridge S.J."/>
            <person name="Sun J."/>
            <person name="Steenkamp E.T."/>
            <person name="van der Nest M.A."/>
            <person name="van Wyk S."/>
            <person name="Wingfield M.J."/>
            <person name="Xiong C."/>
            <person name="Yue Q."/>
            <person name="Zhang X."/>
        </authorList>
    </citation>
    <scope>NUCLEOTIDE SEQUENCE [LARGE SCALE GENOMIC DNA]</scope>
    <source>
        <strain evidence="6 7">DSM 5745</strain>
    </source>
</reference>
<dbReference type="SMART" id="SM00823">
    <property type="entry name" value="PKS_PP"/>
    <property type="match status" value="3"/>
</dbReference>
<dbReference type="InterPro" id="IPR042099">
    <property type="entry name" value="ANL_N_sf"/>
</dbReference>
<evidence type="ECO:0000256" key="1">
    <source>
        <dbReference type="ARBA" id="ARBA00022450"/>
    </source>
</evidence>
<dbReference type="PROSITE" id="PS00012">
    <property type="entry name" value="PHOSPHOPANTETHEINE"/>
    <property type="match status" value="2"/>
</dbReference>
<dbReference type="EMBL" id="PVWQ01000003">
    <property type="protein sequence ID" value="RDW86494.1"/>
    <property type="molecule type" value="Genomic_DNA"/>
</dbReference>
<proteinExistence type="inferred from homology"/>
<dbReference type="Gene3D" id="3.30.559.30">
    <property type="entry name" value="Nonribosomal peptide synthetase, condensation domain"/>
    <property type="match status" value="5"/>
</dbReference>
<dbReference type="FunFam" id="3.30.559.30:FF:000003">
    <property type="entry name" value="Nonribosomal peptide synthase SidD"/>
    <property type="match status" value="2"/>
</dbReference>
<keyword evidence="1" id="KW-0596">Phosphopantetheine</keyword>
<dbReference type="NCBIfam" id="NF003417">
    <property type="entry name" value="PRK04813.1"/>
    <property type="match status" value="4"/>
</dbReference>
<feature type="domain" description="Carrier" evidence="5">
    <location>
        <begin position="3285"/>
        <end position="3360"/>
    </location>
</feature>
<evidence type="ECO:0000256" key="3">
    <source>
        <dbReference type="ARBA" id="ARBA00022598"/>
    </source>
</evidence>
<dbReference type="PROSITE" id="PS50075">
    <property type="entry name" value="CARRIER"/>
    <property type="match status" value="5"/>
</dbReference>
<dbReference type="GO" id="GO:0043041">
    <property type="term" value="P:amino acid activation for nonribosomal peptide biosynthetic process"/>
    <property type="evidence" value="ECO:0007669"/>
    <property type="project" value="TreeGrafter"/>
</dbReference>
<accession>A0A3D8SJX1</accession>
<dbReference type="Proteomes" id="UP000256690">
    <property type="component" value="Unassembled WGS sequence"/>
</dbReference>
<gene>
    <name evidence="6" type="ORF">DSM5745_03136</name>
</gene>
<comment type="caution">
    <text evidence="6">The sequence shown here is derived from an EMBL/GenBank/DDBJ whole genome shotgun (WGS) entry which is preliminary data.</text>
</comment>
<dbReference type="CDD" id="cd05918">
    <property type="entry name" value="A_NRPS_SidN3_like"/>
    <property type="match status" value="4"/>
</dbReference>
<keyword evidence="7" id="KW-1185">Reference proteome</keyword>
<dbReference type="PANTHER" id="PTHR45527:SF1">
    <property type="entry name" value="FATTY ACID SYNTHASE"/>
    <property type="match status" value="1"/>
</dbReference>
<comment type="similarity">
    <text evidence="4">Belongs to the NRP synthetase family.</text>
</comment>
<dbReference type="InterPro" id="IPR020806">
    <property type="entry name" value="PKS_PP-bd"/>
</dbReference>
<dbReference type="Pfam" id="PF00550">
    <property type="entry name" value="PP-binding"/>
    <property type="match status" value="5"/>
</dbReference>
<dbReference type="InterPro" id="IPR010071">
    <property type="entry name" value="AA_adenyl_dom"/>
</dbReference>
<dbReference type="GO" id="GO:0005737">
    <property type="term" value="C:cytoplasm"/>
    <property type="evidence" value="ECO:0007669"/>
    <property type="project" value="TreeGrafter"/>
</dbReference>
<dbReference type="InterPro" id="IPR001242">
    <property type="entry name" value="Condensation_dom"/>
</dbReference>
<dbReference type="CDD" id="cd19542">
    <property type="entry name" value="CT_NRPS-like"/>
    <property type="match status" value="1"/>
</dbReference>
<dbReference type="Gene3D" id="3.30.300.30">
    <property type="match status" value="4"/>
</dbReference>
<feature type="domain" description="Carrier" evidence="5">
    <location>
        <begin position="1093"/>
        <end position="1169"/>
    </location>
</feature>
<dbReference type="GeneID" id="38113506"/>
<dbReference type="Gene3D" id="3.30.559.10">
    <property type="entry name" value="Chloramphenicol acetyltransferase-like domain"/>
    <property type="match status" value="5"/>
</dbReference>
<dbReference type="RefSeq" id="XP_026606018.1">
    <property type="nucleotide sequence ID" value="XM_026745152.1"/>
</dbReference>
<dbReference type="FunFam" id="3.30.300.30:FF:000015">
    <property type="entry name" value="Nonribosomal peptide synthase SidD"/>
    <property type="match status" value="4"/>
</dbReference>
<evidence type="ECO:0000256" key="4">
    <source>
        <dbReference type="ARBA" id="ARBA00029454"/>
    </source>
</evidence>
<dbReference type="Gene3D" id="3.40.50.12780">
    <property type="entry name" value="N-terminal domain of ligase-like"/>
    <property type="match status" value="4"/>
</dbReference>
<dbReference type="PROSITE" id="PS00455">
    <property type="entry name" value="AMP_BINDING"/>
    <property type="match status" value="4"/>
</dbReference>
<dbReference type="STRING" id="1810919.A0A3D8SJX1"/>
<evidence type="ECO:0000259" key="5">
    <source>
        <dbReference type="PROSITE" id="PS50075"/>
    </source>
</evidence>
<evidence type="ECO:0000256" key="2">
    <source>
        <dbReference type="ARBA" id="ARBA00022553"/>
    </source>
</evidence>
<organism evidence="6 7">
    <name type="scientific">Aspergillus mulundensis</name>
    <dbReference type="NCBI Taxonomy" id="1810919"/>
    <lineage>
        <taxon>Eukaryota</taxon>
        <taxon>Fungi</taxon>
        <taxon>Dikarya</taxon>
        <taxon>Ascomycota</taxon>
        <taxon>Pezizomycotina</taxon>
        <taxon>Eurotiomycetes</taxon>
        <taxon>Eurotiomycetidae</taxon>
        <taxon>Eurotiales</taxon>
        <taxon>Aspergillaceae</taxon>
        <taxon>Aspergillus</taxon>
        <taxon>Aspergillus subgen. Nidulantes</taxon>
    </lineage>
</organism>
<evidence type="ECO:0000313" key="6">
    <source>
        <dbReference type="EMBL" id="RDW86494.1"/>
    </source>
</evidence>
<dbReference type="InterPro" id="IPR009081">
    <property type="entry name" value="PP-bd_ACP"/>
</dbReference>
<feature type="domain" description="Carrier" evidence="5">
    <location>
        <begin position="2178"/>
        <end position="2256"/>
    </location>
</feature>
<dbReference type="Pfam" id="PF00668">
    <property type="entry name" value="Condensation"/>
    <property type="match status" value="5"/>
</dbReference>
<dbReference type="InterPro" id="IPR036736">
    <property type="entry name" value="ACP-like_sf"/>
</dbReference>
<dbReference type="Gene3D" id="1.10.1200.10">
    <property type="entry name" value="ACP-like"/>
    <property type="match status" value="4"/>
</dbReference>
<dbReference type="SUPFAM" id="SSF47336">
    <property type="entry name" value="ACP-like"/>
    <property type="match status" value="4"/>
</dbReference>
<dbReference type="GO" id="GO:0016874">
    <property type="term" value="F:ligase activity"/>
    <property type="evidence" value="ECO:0007669"/>
    <property type="project" value="UniProtKB-KW"/>
</dbReference>
<sequence>MAQQHEDLLKRRLKLEEFAAGALEISPRVFRNKADRTWVALGGDSLMAVFFMGACHEAGIEVDLPEILQAGSVREFIEQLVESQQTEAEQGLDMKSEPVIEEYIDSALLKSLHDCTPEQVQAIGPCSAMQENFVARQSIDPSAYQLRVAARISSANPQFVLTTSVVEQAWRDVVQRHAALRTRIVESVARPGRLEQVILKSIEPEIRVISLTTAEQSIMPFEEYQSAFPHRLTLVQAPDDGLTLGLDISHAIVDAVSIEIITRDLFRALTGTLPAGQQMRCTDFLSVQQPDNSPESLSYWSEYMADTQGSFLSTSSSKATPSGLYTIDHEMPIASDLLESLRDRSSATIVNACQIAWALVLRAYTGAADVCFSYTTSGRQRRVKGLQDAVGNFVNTLPCRVDVGQGQPIAEIVELVHTEYLESIPHQAASLNGNQELKGPSVRELGDSLLTFQRGMAGAELAMVGFKVEVLSWEAPSDYNYTLAISTEEQRLGLRLTTWESVASKDNALNILQLFQDSLDFVLRHTSESCSGFVGLTLKDQERIIARNRDPYTLTQRTVHDQVWDMVQRQPDSSAICAWDGDLTYSELGSYANRLTARLLELGVKLEDKIGLCMDKSRWVPVVMLAILQAGGIVVPLGNQHPPNHIQSIACNANITMLLADQAHASRLKGIFAKTVAVDATYLGECRVFPSTQKWPNVSPENAGWIVHTSGSTGKPKGVVLEHKTLSSTMHEQTARYNMGPWTRAIQFSAHTFDVCVKDIFTTLTFGGCVCIPSEAQRLDDLGSAMKAMGVNFASLTPTVASLLDLQELPLLETIVCTGEALSPAILLPLLEHQKVKVWNGYGPSECSHVSTINGPITSVGEATNIGFSAANRLWVVDALDFTRLCPIGAVGELFIEGAIAREYLNDPERTETAFITDPGFVERLGLVPGRRMYRTGDLVRQSREDGSLTYQGRQDTQVKIRGQRVEIGDIESHISQSLPGNPLVCVDLITSNSSSVLMAAIDMHEFLPANVSSAPVRPCDSSDTLRHSLQELHSKLVDDFPPHMVPTNCVPFVSLPMNASGKLDRRATHELLAALTEEELASFKKSKSIGSSISTATEKALRELWAEALKRPATDIGPDDHFMHLGGDSVVAMRMAAIARRKDISFSVANIVQHPRLADMARVVDSHRATAEKTAQNDPIPFELWADFLSATPEKREKRLATVAEMCNVDPAQVEDVYPTTMLQEGLMAMTNQSRETYVAQHPYILAHAVDMGCFRAAWDKVASALPILRTRIVYSPASGSVQVVIRDTPQWIITTRSLMQFIEEDRAASFAYGTPLHRFAIVKEESTRYFIWTAHHSAYDGPTVVRIFKTLADALQGKPLSSESVTPIPRYIRYLEDQSQEECETYWRGELEGSTFTPFPKLPSPSYQPFADGVLRHHFKMSDKINRVSHQVSPAIILRAAWALVVASHTGGEEAMLAVVLSGRDMPVVGVEDVVAPTITTVPCRVRIDRQKQVTDFLRSVHEQSTRMAPYTQFGLANIRRVISSLSHDFNPGHLFLVQPGGDDMASADEIGLERLTGERGNFEGYSLVVECNLDASGTGTEVEMRFDQHVVPPSQAESLMSQLEHVARQLQTYGSDDDISPTAIQHLDWISTVDKEKLLHWNQPPPDAVQFSLVEHVESQTRKTPDALAVCARDGELTYSQLYAAASRLAQHLVSLDVGPETFVALCMEKSKFAVISVLAILLARGAVVPLGAQYTDARIKTILDDAGISVALADVAQAKRLRSMVSQPIIVNSGLLESLQAEDSDSQLARPNPSSAAWIVYTSGSTGVPKGVVLENQALCTAVLAQGTRFGVSSSTRILQFSSFTFDLSIEEIFATLLFGGCICVPSETDRTDRLAAAMRELAVTFAILTPTVVSLLDPKSVPSSLDTIVLAGEALKPAVVKPWIGRVKVFNAYGPAEASMFAAINGPLLGEEDAPVIGSTMASRLWVTSPLDYNSLVPVGAEGELLIEGPLLAREYSHDAERTAKSFVIDPHFCRTLNLPSGRRMYRTGDLVRQHPETGLLEYLGRLDTQVKIRGQRVEIGEIESHIVRLQSEVQAACVDLVQLDTIPDPILLAAIELFPAVDRGTIVLNDLRFKLLQFLPLYMVPAHFIPMKLPVNASGKLDRQATRAALQALDIHQLKAFAADSSDPIEDRTLTATEEQLRQLWAQVLGLPSSDIAANADFFQLGGDSVSAMRLVAAAQTAPISMQLGVAQILQNPRLVDMARASTNADSTAAALEFEADPAPFELWNGFADAGAEEQKQWLASLAQQCEDLVGAEQIVDVYPATPLQEGLMAITSQQGSAYVAQQVFRMGRNVDVPRLQRAYESLSERLAILRTRLVYTAQGSVQVVTDQVQQCTVITCDLRRYLQQDHHKSFGYGIPLHRLAIVEDETSRYFVWTVHHAAYDGWSLMQLLRMLVQLYQGHENTFTATPISRFIKYLQQTNEDDMAIYWRKQLENAKLTRFPQLPSPTYQPHAACLVRTTLRGSSNTDISIGTLLRAAWAATVATYTGADEAITNIALSGRDAPVDGIANVVGPTITTVPVRIQMTKQQTVSEYLTAVDQQAKEMVPYAHAGLHAIRAAVPGLPTDFDAGHLFIIQPAASDNDSPGIEAIGLEPDTDMTGSGENADFGGYALAVDCTVGPNSVGIDIRFDDQVLPHSRAEALLSQFEHTIHELQSNSCDARMGDLDLFSPADAAVIRRWNENTPPATEACIHELIKDIVDKQPDAPAVNAWDGEYTYGTLHDTARSLAHHLVTRYGVGPEVKVGMCMEKSRWAVVAILAILMAGGAVVPLGIQQPLGRISAILADAPVSTIIVDSTHAKRLEELKREGISPSLTVVDGALLESLPLPRQHAICTTVTPDNAAWVVYTSGSTGVPKGIVLEHKALCSSFAAHGQQVGFGPNIRALQFSAYTFDNAIEDILSLLSYGGCVVVPSESQRLNALPETIQAMQVNLLNCTPTVASLINPKNVPTLKTLLLGGESVFPAVVRQWLGHANIFNTYGPSECSVDVAVGGPVQDPSNSYTIGFPLNVCFWVTSPSDHNRLVPIGTPGELLVEGPHLGRGYLNDPAKTARAFVCDPAFVRHLRISPGRRFYRTGDLVKQNADGSLIHLGRIDTQIKIRGQRVETGDIESNILRIAPQVRVACVDLVRLSDMAGDAMLVAAIDVGDFARDEDESLAPETVRRPTRGLKAMIDNLRTELLFMLPRYMLPHFVPMSSLPLNASSKLDRRAARAILESLNHQQLAAFEESAAAVAKNNDKQSLSPMEKRIRKIWVEVLGCSPNIGPQAHFVQLGGDSVTAMRHAAAAIRVDIRLGVADILQNPRLCDLARIAEKNLHGSTATEQDPQPFELWNGFSGAEPAQQKEWLSEIAEQCDGVATEDIEDVYPATAIQEALMAVTAQEPGAFVAQNVFRLHDVDIVRFKKSWAQLMNSLTILRTRIVYHNVQAGTVQVVVKRYLDWQEADDLQTYMSTDKARPFAYGTPLHRLAIIEDGKYFVWTQHHSGYDGYQTALMLNMLGEVYQGNVPDHSPPPVTRFVKYLQKNDKNEVAAYWQQQLGDVNLTRFPQLPSPSYRPHADGCSRRVVKRSKAQDNAPIATLLRAAWAATVASYTGIAESTSMIALSGRDIVVPDIGSMAVPTLTTVPVRTRLDNRKQRVSDLLDAVARQSEDMKPFLHTGMQHIRAAVPVLGVDYDPGHLFIIQPPLGEEDKDPLCAIGLDEVTNATASFPGYALAVQCSIDSDGTVDVEMRYDSQVMSIGMADSLLAQLEHVLKQLEAHPDAAIGDLDLLNPADVERIKRWNEPVLKATPVQSCMHEMVQPMVERQPNAQAVSAWDGDLTYNALWSTACRLAHHLASLGVGPEIAVGVCMDKSLWAMVSMLAITQAGGVVVALGTQHPLSRVEAILTDARIQVTLVDKAQSERLRGVVPSPVVVGAEFIKQLPAQNTLPASGVMPDNAAWIVYTSGSTGTPKGVVLEHQTICTGIMAHGTRFGNSTSTRALQFASHTFVVFIEDLFTTLIFGGCACIPSEDQRLNMSDLSRMIRDRKVNFVNLTTTAASLLDTREVPGIETIVFGGEALTPAVIEQWAPHAKMMNAYGMSEACAEATISTVRTPKDIANIGFPIAGSAAWVVDLTDYNKLVPVGAPGELLIQGPLLAREYLNDPEKTAASFVSNPDFLSHLGILPEAGARMYRTGDLVQQNDDGSLVYLGRRDAQVKIRGQRVEPGEIESRIAKLHPDISHAFVDLVKPSNAPDSSDAILVAALEFQYGYQVQSNEAGLMIKTIRVALAKEIPPYMVPSFFVPLSSPLPVNASGKLDRKAAVAMLSQMSRSQLGACSAVAKGQHRPLSATEEQLRAAYAEVLGCSEEDIGPYDQFVQLGGDSVGAMRVVAACRRQGMVFSVRDLMLKQSIAGLSSCCGPTNSGHALEELPTSDAVSDVQEWMLNHHVARPDVGMTWFALDAAGPLVDDKMAEACRKLLTTIEILDTGFVVDEIGKWKRVVPAPIKADVRTFETDSTIDEWTEEYIQREGFKPLQQGRPLIDIAICTTATEHRILTHMSHAIYDGICIARFWTTLKDLYEHGQPSKVASYSQYMAQAEKGRTPAASQYWSQLLKDATITSVGNISPQDKEFVWRAGVIGPKRVRIGKNLSTGTTCATALKAAWALTLARQTNHNDVTFADLVSGRADLNPSVTDAFGMCSTPIPVRVQLNPSTTYADLVHAVQKQQLDSMPFETFGFSQIAQNCTDWPAGSKPTSWINHVPKRIASTLEIGGREYTISQPRQEEQKWTFSETRVSWTQDEESFEFTLAYAADKVDESVARNLCDELTRNLEKILTESGSLIEV</sequence>
<dbReference type="Pfam" id="PF00501">
    <property type="entry name" value="AMP-binding"/>
    <property type="match status" value="4"/>
</dbReference>
<dbReference type="GO" id="GO:0044550">
    <property type="term" value="P:secondary metabolite biosynthetic process"/>
    <property type="evidence" value="ECO:0007669"/>
    <property type="project" value="TreeGrafter"/>
</dbReference>
<dbReference type="FunFam" id="3.40.50.12780:FF:000014">
    <property type="entry name" value="Nonribosomal peptide synthetase 1"/>
    <property type="match status" value="2"/>
</dbReference>
<dbReference type="InterPro" id="IPR045851">
    <property type="entry name" value="AMP-bd_C_sf"/>
</dbReference>
<dbReference type="PANTHER" id="PTHR45527">
    <property type="entry name" value="NONRIBOSOMAL PEPTIDE SYNTHETASE"/>
    <property type="match status" value="1"/>
</dbReference>
<dbReference type="InterPro" id="IPR000873">
    <property type="entry name" value="AMP-dep_synth/lig_dom"/>
</dbReference>
<protein>
    <recommendedName>
        <fullName evidence="5">Carrier domain-containing protein</fullName>
    </recommendedName>
</protein>
<evidence type="ECO:0000313" key="7">
    <source>
        <dbReference type="Proteomes" id="UP000256690"/>
    </source>
</evidence>
<dbReference type="InterPro" id="IPR023213">
    <property type="entry name" value="CAT-like_dom_sf"/>
</dbReference>
<name>A0A3D8SJX1_9EURO</name>
<keyword evidence="3" id="KW-0436">Ligase</keyword>